<reference evidence="3" key="2">
    <citation type="submission" date="2020-08" db="EMBL/GenBank/DDBJ databases">
        <title>Draft Genome Sequence of Cumin Blight Pathogen Alternaria burnsii.</title>
        <authorList>
            <person name="Feng Z."/>
        </authorList>
    </citation>
    <scope>NUCLEOTIDE SEQUENCE</scope>
    <source>
        <strain evidence="3">CBS107.38</strain>
    </source>
</reference>
<protein>
    <recommendedName>
        <fullName evidence="5">Mid2 domain-containing protein</fullName>
    </recommendedName>
</protein>
<evidence type="ECO:0000256" key="2">
    <source>
        <dbReference type="SAM" id="Phobius"/>
    </source>
</evidence>
<feature type="region of interest" description="Disordered" evidence="1">
    <location>
        <begin position="310"/>
        <end position="329"/>
    </location>
</feature>
<feature type="transmembrane region" description="Helical" evidence="2">
    <location>
        <begin position="235"/>
        <end position="256"/>
    </location>
</feature>
<dbReference type="Proteomes" id="UP000596902">
    <property type="component" value="Unassembled WGS sequence"/>
</dbReference>
<proteinExistence type="predicted"/>
<feature type="compositionally biased region" description="Low complexity" evidence="1">
    <location>
        <begin position="199"/>
        <end position="221"/>
    </location>
</feature>
<evidence type="ECO:0008006" key="5">
    <source>
        <dbReference type="Google" id="ProtNLM"/>
    </source>
</evidence>
<dbReference type="GeneID" id="62201522"/>
<keyword evidence="2" id="KW-1133">Transmembrane helix</keyword>
<gene>
    <name evidence="3" type="ORF">GT037_003297</name>
</gene>
<keyword evidence="2" id="KW-0812">Transmembrane</keyword>
<feature type="region of interest" description="Disordered" evidence="1">
    <location>
        <begin position="272"/>
        <end position="299"/>
    </location>
</feature>
<keyword evidence="2" id="KW-0472">Membrane</keyword>
<evidence type="ECO:0000313" key="4">
    <source>
        <dbReference type="Proteomes" id="UP000596902"/>
    </source>
</evidence>
<dbReference type="OrthoDB" id="5390143at2759"/>
<dbReference type="EMBL" id="JAAABM010000003">
    <property type="protein sequence ID" value="KAF7679549.1"/>
    <property type="molecule type" value="Genomic_DNA"/>
</dbReference>
<dbReference type="AlphaFoldDB" id="A0A8H7BDG4"/>
<evidence type="ECO:0000256" key="1">
    <source>
        <dbReference type="SAM" id="MobiDB-lite"/>
    </source>
</evidence>
<dbReference type="RefSeq" id="XP_038789622.1">
    <property type="nucleotide sequence ID" value="XM_038928344.1"/>
</dbReference>
<accession>A0A8H7BDG4</accession>
<comment type="caution">
    <text evidence="3">The sequence shown here is derived from an EMBL/GenBank/DDBJ whole genome shotgun (WGS) entry which is preliminary data.</text>
</comment>
<evidence type="ECO:0000313" key="3">
    <source>
        <dbReference type="EMBL" id="KAF7679549.1"/>
    </source>
</evidence>
<reference evidence="3" key="1">
    <citation type="submission" date="2020-01" db="EMBL/GenBank/DDBJ databases">
        <authorList>
            <person name="Feng Z.H.Z."/>
        </authorList>
    </citation>
    <scope>NUCLEOTIDE SEQUENCE</scope>
    <source>
        <strain evidence="3">CBS107.38</strain>
    </source>
</reference>
<name>A0A8H7BDG4_9PLEO</name>
<feature type="region of interest" description="Disordered" evidence="1">
    <location>
        <begin position="194"/>
        <end position="227"/>
    </location>
</feature>
<keyword evidence="4" id="KW-1185">Reference proteome</keyword>
<feature type="compositionally biased region" description="Basic and acidic residues" evidence="1">
    <location>
        <begin position="318"/>
        <end position="329"/>
    </location>
</feature>
<organism evidence="3 4">
    <name type="scientific">Alternaria burnsii</name>
    <dbReference type="NCBI Taxonomy" id="1187904"/>
    <lineage>
        <taxon>Eukaryota</taxon>
        <taxon>Fungi</taxon>
        <taxon>Dikarya</taxon>
        <taxon>Ascomycota</taxon>
        <taxon>Pezizomycotina</taxon>
        <taxon>Dothideomycetes</taxon>
        <taxon>Pleosporomycetidae</taxon>
        <taxon>Pleosporales</taxon>
        <taxon>Pleosporineae</taxon>
        <taxon>Pleosporaceae</taxon>
        <taxon>Alternaria</taxon>
        <taxon>Alternaria sect. Alternaria</taxon>
    </lineage>
</organism>
<sequence>MTSTSSPEATTIISDQDIISGYNRGSITSVFEAPPSCTETITFASSALFLGHWGLNFDQACYPIASNPSATPAPSRGWEAYYYSPALCPADWTTATTFSDIVPIYPSPSAFALGSATTAAICCPSGFSLYLQGHLCRSWITADQVLTLAVYDDQFSSSTLSISTQVSYSYVIGDGVPIMWQATDSAVLERATITTSGQTVEDTTRTSPTTSSTDTVSSNETHAPSPGGLSTGAKVGLGVGIPVAVIALLAIGIFIMKRKRRYRIANEATAQSPGYNVGYEDTPPAQAYELPGHGAAKYGHEYQGAPQYHEMQSNPARTDTRHELPSVSY</sequence>